<dbReference type="SUPFAM" id="SSF51735">
    <property type="entry name" value="NAD(P)-binding Rossmann-fold domains"/>
    <property type="match status" value="1"/>
</dbReference>
<evidence type="ECO:0000256" key="1">
    <source>
        <dbReference type="ARBA" id="ARBA00004141"/>
    </source>
</evidence>
<gene>
    <name evidence="9" type="ORF">CUN49_07730</name>
</gene>
<keyword evidence="3 9" id="KW-0808">Transferase</keyword>
<evidence type="ECO:0000256" key="2">
    <source>
        <dbReference type="ARBA" id="ARBA00006464"/>
    </source>
</evidence>
<evidence type="ECO:0000313" key="9">
    <source>
        <dbReference type="EMBL" id="PJF35996.1"/>
    </source>
</evidence>
<evidence type="ECO:0000259" key="8">
    <source>
        <dbReference type="Pfam" id="PF02397"/>
    </source>
</evidence>
<feature type="transmembrane region" description="Helical" evidence="7">
    <location>
        <begin position="91"/>
        <end position="111"/>
    </location>
</feature>
<feature type="transmembrane region" description="Helical" evidence="7">
    <location>
        <begin position="57"/>
        <end position="79"/>
    </location>
</feature>
<keyword evidence="6 7" id="KW-0472">Membrane</keyword>
<evidence type="ECO:0000256" key="3">
    <source>
        <dbReference type="ARBA" id="ARBA00022679"/>
    </source>
</evidence>
<dbReference type="InterPro" id="IPR003362">
    <property type="entry name" value="Bact_transf"/>
</dbReference>
<evidence type="ECO:0000256" key="6">
    <source>
        <dbReference type="ARBA" id="ARBA00023136"/>
    </source>
</evidence>
<evidence type="ECO:0000256" key="5">
    <source>
        <dbReference type="ARBA" id="ARBA00022989"/>
    </source>
</evidence>
<organism evidence="9 10">
    <name type="scientific">Candidatus Thermofonsia Clade 1 bacterium</name>
    <dbReference type="NCBI Taxonomy" id="2364210"/>
    <lineage>
        <taxon>Bacteria</taxon>
        <taxon>Bacillati</taxon>
        <taxon>Chloroflexota</taxon>
        <taxon>Candidatus Thermofontia</taxon>
        <taxon>Candidatus Thermofonsia Clade 1</taxon>
    </lineage>
</organism>
<dbReference type="InterPro" id="IPR017475">
    <property type="entry name" value="EPS_sugar_tfrase"/>
</dbReference>
<protein>
    <submittedName>
        <fullName evidence="9">Undecaprenyl-phosphate glucose phosphotransferase</fullName>
    </submittedName>
</protein>
<dbReference type="Gene3D" id="3.40.50.720">
    <property type="entry name" value="NAD(P)-binding Rossmann-like Domain"/>
    <property type="match status" value="1"/>
</dbReference>
<dbReference type="Proteomes" id="UP000229681">
    <property type="component" value="Unassembled WGS sequence"/>
</dbReference>
<dbReference type="AlphaFoldDB" id="A0A2M8PEL0"/>
<dbReference type="Pfam" id="PF02397">
    <property type="entry name" value="Bac_transf"/>
    <property type="match status" value="1"/>
</dbReference>
<sequence>MHAKGRDWAKWMRRAMPALDFGSVFVAFWLSYSLRYQSELVRNILPIEEAFFTSFDVFVPYALVFALWVVLTAPVAGLYREQRGRSWLEEVSRIVNGVASATVIAMALSFFTQPPAFSRLLLILAAVLCVILLSGLRVVYRMLQALLRRRGIGVARVLLIGLGDVGRAVLSAILARPDLGYVPIGYLDDDPERGSADMGRVRGLGGLDKLPELLAERAADMVIVALPWDARKQIVEIVQRCEESGVQTRVVPDLFQLSMSQVHVENLEGIPLLGLKASSRMNRGQYLIKRLIDLAIVIALAPLAVPLGLLIALAIKLDSPGSVFYAHRRVGKNGREFYMLKFRSMYEGADKKHEELIRQTGADPKRPKWENDPRITRVGRFLRRTSLDELPNLINVLRGEMSIVGPRPPTPAEVALYESWQRQRLNTQPGITGLWQVSGRSKVPFEEQCLLDIYYIDNWSIGLDLQILLRTIPNVLLGNGAY</sequence>
<dbReference type="EMBL" id="PGTM01000089">
    <property type="protein sequence ID" value="PJF35996.1"/>
    <property type="molecule type" value="Genomic_DNA"/>
</dbReference>
<feature type="domain" description="Bacterial sugar transferase" evidence="8">
    <location>
        <begin position="289"/>
        <end position="476"/>
    </location>
</feature>
<comment type="caution">
    <text evidence="9">The sequence shown here is derived from an EMBL/GenBank/DDBJ whole genome shotgun (WGS) entry which is preliminary data.</text>
</comment>
<evidence type="ECO:0000313" key="10">
    <source>
        <dbReference type="Proteomes" id="UP000229681"/>
    </source>
</evidence>
<evidence type="ECO:0000256" key="4">
    <source>
        <dbReference type="ARBA" id="ARBA00022692"/>
    </source>
</evidence>
<name>A0A2M8PEL0_9CHLR</name>
<feature type="transmembrane region" description="Helical" evidence="7">
    <location>
        <begin position="291"/>
        <end position="315"/>
    </location>
</feature>
<dbReference type="Pfam" id="PF13727">
    <property type="entry name" value="CoA_binding_3"/>
    <property type="match status" value="1"/>
</dbReference>
<dbReference type="PANTHER" id="PTHR30576">
    <property type="entry name" value="COLANIC BIOSYNTHESIS UDP-GLUCOSE LIPID CARRIER TRANSFERASE"/>
    <property type="match status" value="1"/>
</dbReference>
<keyword evidence="4 7" id="KW-0812">Transmembrane</keyword>
<dbReference type="NCBIfam" id="TIGR03025">
    <property type="entry name" value="EPS_sugtrans"/>
    <property type="match status" value="1"/>
</dbReference>
<reference evidence="9 10" key="1">
    <citation type="submission" date="2017-11" db="EMBL/GenBank/DDBJ databases">
        <title>Evolution of Phototrophy in the Chloroflexi Phylum Driven by Horizontal Gene Transfer.</title>
        <authorList>
            <person name="Ward L.M."/>
            <person name="Hemp J."/>
            <person name="Shih P.M."/>
            <person name="Mcglynn S.E."/>
            <person name="Fischer W."/>
        </authorList>
    </citation>
    <scope>NUCLEOTIDE SEQUENCE [LARGE SCALE GENOMIC DNA]</scope>
    <source>
        <strain evidence="9">JP3_13</strain>
    </source>
</reference>
<comment type="similarity">
    <text evidence="2">Belongs to the bacterial sugar transferase family.</text>
</comment>
<proteinExistence type="inferred from homology"/>
<keyword evidence="5 7" id="KW-1133">Transmembrane helix</keyword>
<comment type="subcellular location">
    <subcellularLocation>
        <location evidence="1">Membrane</location>
        <topology evidence="1">Multi-pass membrane protein</topology>
    </subcellularLocation>
</comment>
<evidence type="ECO:0000256" key="7">
    <source>
        <dbReference type="SAM" id="Phobius"/>
    </source>
</evidence>
<dbReference type="InterPro" id="IPR036291">
    <property type="entry name" value="NAD(P)-bd_dom_sf"/>
</dbReference>
<dbReference type="GO" id="GO:0016020">
    <property type="term" value="C:membrane"/>
    <property type="evidence" value="ECO:0007669"/>
    <property type="project" value="UniProtKB-SubCell"/>
</dbReference>
<accession>A0A2M8PEL0</accession>
<dbReference type="PANTHER" id="PTHR30576:SF10">
    <property type="entry name" value="SLL5057 PROTEIN"/>
    <property type="match status" value="1"/>
</dbReference>
<dbReference type="GO" id="GO:0016780">
    <property type="term" value="F:phosphotransferase activity, for other substituted phosphate groups"/>
    <property type="evidence" value="ECO:0007669"/>
    <property type="project" value="TreeGrafter"/>
</dbReference>
<feature type="transmembrane region" description="Helical" evidence="7">
    <location>
        <begin position="117"/>
        <end position="140"/>
    </location>
</feature>